<dbReference type="Proteomes" id="UP001281410">
    <property type="component" value="Unassembled WGS sequence"/>
</dbReference>
<protein>
    <recommendedName>
        <fullName evidence="1">DUF4283 domain-containing protein</fullName>
    </recommendedName>
</protein>
<dbReference type="PANTHER" id="PTHR31286">
    <property type="entry name" value="GLYCINE-RICH CELL WALL STRUCTURAL PROTEIN 1.8-LIKE"/>
    <property type="match status" value="1"/>
</dbReference>
<accession>A0AAE0AJI9</accession>
<dbReference type="PANTHER" id="PTHR31286:SF167">
    <property type="entry name" value="OS09G0268800 PROTEIN"/>
    <property type="match status" value="1"/>
</dbReference>
<dbReference type="Pfam" id="PF14111">
    <property type="entry name" value="DUF4283"/>
    <property type="match status" value="1"/>
</dbReference>
<proteinExistence type="predicted"/>
<evidence type="ECO:0000313" key="2">
    <source>
        <dbReference type="EMBL" id="KAK3218790.1"/>
    </source>
</evidence>
<organism evidence="2 3">
    <name type="scientific">Dipteronia sinensis</name>
    <dbReference type="NCBI Taxonomy" id="43782"/>
    <lineage>
        <taxon>Eukaryota</taxon>
        <taxon>Viridiplantae</taxon>
        <taxon>Streptophyta</taxon>
        <taxon>Embryophyta</taxon>
        <taxon>Tracheophyta</taxon>
        <taxon>Spermatophyta</taxon>
        <taxon>Magnoliopsida</taxon>
        <taxon>eudicotyledons</taxon>
        <taxon>Gunneridae</taxon>
        <taxon>Pentapetalae</taxon>
        <taxon>rosids</taxon>
        <taxon>malvids</taxon>
        <taxon>Sapindales</taxon>
        <taxon>Sapindaceae</taxon>
        <taxon>Hippocastanoideae</taxon>
        <taxon>Acereae</taxon>
        <taxon>Dipteronia</taxon>
    </lineage>
</organism>
<feature type="domain" description="DUF4283" evidence="1">
    <location>
        <begin position="34"/>
        <end position="110"/>
    </location>
</feature>
<name>A0AAE0AJI9_9ROSI</name>
<gene>
    <name evidence="2" type="ORF">Dsin_012760</name>
</gene>
<dbReference type="InterPro" id="IPR040256">
    <property type="entry name" value="At4g02000-like"/>
</dbReference>
<evidence type="ECO:0000313" key="3">
    <source>
        <dbReference type="Proteomes" id="UP001281410"/>
    </source>
</evidence>
<reference evidence="2" key="1">
    <citation type="journal article" date="2023" name="Plant J.">
        <title>Genome sequences and population genomics provide insights into the demographic history, inbreeding, and mutation load of two 'living fossil' tree species of Dipteronia.</title>
        <authorList>
            <person name="Feng Y."/>
            <person name="Comes H.P."/>
            <person name="Chen J."/>
            <person name="Zhu S."/>
            <person name="Lu R."/>
            <person name="Zhang X."/>
            <person name="Li P."/>
            <person name="Qiu J."/>
            <person name="Olsen K.M."/>
            <person name="Qiu Y."/>
        </authorList>
    </citation>
    <scope>NUCLEOTIDE SEQUENCE</scope>
    <source>
        <strain evidence="2">NBL</strain>
    </source>
</reference>
<dbReference type="EMBL" id="JANJYJ010000004">
    <property type="protein sequence ID" value="KAK3218790.1"/>
    <property type="molecule type" value="Genomic_DNA"/>
</dbReference>
<comment type="caution">
    <text evidence="2">The sequence shown here is derived from an EMBL/GenBank/DDBJ whole genome shotgun (WGS) entry which is preliminary data.</text>
</comment>
<dbReference type="AlphaFoldDB" id="A0AAE0AJI9"/>
<keyword evidence="3" id="KW-1185">Reference proteome</keyword>
<evidence type="ECO:0000259" key="1">
    <source>
        <dbReference type="Pfam" id="PF14111"/>
    </source>
</evidence>
<dbReference type="InterPro" id="IPR025558">
    <property type="entry name" value="DUF4283"/>
</dbReference>
<sequence>MSDVEITQMYENLSLVDEDVAIPELFEEAIDGVEDVDRCLVGRILSGRKVNRETFKGLIKQIWNSFGQVKVELVGDNTFMFYFIYREDWNRVWQRGPWHFGNSLIVLEKLDGLGNIFTLGFSKADFWVQIHDIPILCMNRRIAKWLAEQIGEVVEIPSESKECWGYAMESRNAKMGKPEK</sequence>